<dbReference type="RefSeq" id="WP_035616389.1">
    <property type="nucleotide sequence ID" value="NZ_ARYK01000004.1"/>
</dbReference>
<protein>
    <submittedName>
        <fullName evidence="2">SAM-dependent methyltransferase</fullName>
    </submittedName>
</protein>
<dbReference type="PANTHER" id="PTHR43591">
    <property type="entry name" value="METHYLTRANSFERASE"/>
    <property type="match status" value="1"/>
</dbReference>
<dbReference type="PATRIC" id="fig|1280950.3.peg.1830"/>
<dbReference type="OrthoDB" id="9777638at2"/>
<keyword evidence="2" id="KW-0808">Transferase</keyword>
<proteinExistence type="predicted"/>
<sequence length="276" mass="29327">MTINEAQARFWNGPAAEGWVKGQAMLDGMFAPVAERIVETVTEAPARNVLDVGCGTGATTLAISRALGDSAACTGLDISEPMLALARARAKDAGATAQFIRADAQTHAFAPGQYDTIVSRFGIMFFDDPVAAFSNLRRACAAGGRLRCIAWRSMADNPFMTTAERAAAPLLPDMPAREEDVPGQFGLADADRTRRILADSGWTGIAFVPVDFACTMPAAAIDGFLIQRGPVGAALQDVDDATRARVIETARAAFAPYVHGDEVRFNAACWMIRAQA</sequence>
<name>A0A059FNJ1_9PROT</name>
<dbReference type="eggNOG" id="COG2226">
    <property type="taxonomic scope" value="Bacteria"/>
</dbReference>
<dbReference type="Proteomes" id="UP000025171">
    <property type="component" value="Unassembled WGS sequence"/>
</dbReference>
<dbReference type="InterPro" id="IPR041698">
    <property type="entry name" value="Methyltransf_25"/>
</dbReference>
<dbReference type="AlphaFoldDB" id="A0A059FNJ1"/>
<dbReference type="STRING" id="1280950.HJO_09134"/>
<dbReference type="EMBL" id="ARYK01000004">
    <property type="protein sequence ID" value="KCZ92187.1"/>
    <property type="molecule type" value="Genomic_DNA"/>
</dbReference>
<evidence type="ECO:0000313" key="3">
    <source>
        <dbReference type="Proteomes" id="UP000025171"/>
    </source>
</evidence>
<dbReference type="PANTHER" id="PTHR43591:SF24">
    <property type="entry name" value="2-METHOXY-6-POLYPRENYL-1,4-BENZOQUINOL METHYLASE, MITOCHONDRIAL"/>
    <property type="match status" value="1"/>
</dbReference>
<reference evidence="2 3" key="1">
    <citation type="journal article" date="2014" name="Antonie Van Leeuwenhoek">
        <title>Hyphomonas beringensis sp. nov. and Hyphomonas chukchiensis sp. nov., isolated from surface seawater of the Bering Sea and Chukchi Sea.</title>
        <authorList>
            <person name="Li C."/>
            <person name="Lai Q."/>
            <person name="Li G."/>
            <person name="Dong C."/>
            <person name="Wang J."/>
            <person name="Liao Y."/>
            <person name="Shao Z."/>
        </authorList>
    </citation>
    <scope>NUCLEOTIDE SEQUENCE [LARGE SCALE GENOMIC DNA]</scope>
    <source>
        <strain evidence="2 3">MHS-2</strain>
    </source>
</reference>
<accession>A0A059FNJ1</accession>
<feature type="domain" description="Methyltransferase" evidence="1">
    <location>
        <begin position="49"/>
        <end position="144"/>
    </location>
</feature>
<dbReference type="CDD" id="cd02440">
    <property type="entry name" value="AdoMet_MTases"/>
    <property type="match status" value="1"/>
</dbReference>
<dbReference type="Gene3D" id="3.40.50.150">
    <property type="entry name" value="Vaccinia Virus protein VP39"/>
    <property type="match status" value="1"/>
</dbReference>
<keyword evidence="2" id="KW-0489">Methyltransferase</keyword>
<comment type="caution">
    <text evidence="2">The sequence shown here is derived from an EMBL/GenBank/DDBJ whole genome shotgun (WGS) entry which is preliminary data.</text>
</comment>
<dbReference type="GO" id="GO:0008168">
    <property type="term" value="F:methyltransferase activity"/>
    <property type="evidence" value="ECO:0007669"/>
    <property type="project" value="UniProtKB-KW"/>
</dbReference>
<evidence type="ECO:0000313" key="2">
    <source>
        <dbReference type="EMBL" id="KCZ92187.1"/>
    </source>
</evidence>
<dbReference type="SUPFAM" id="SSF53335">
    <property type="entry name" value="S-adenosyl-L-methionine-dependent methyltransferases"/>
    <property type="match status" value="1"/>
</dbReference>
<dbReference type="GO" id="GO:0032259">
    <property type="term" value="P:methylation"/>
    <property type="evidence" value="ECO:0007669"/>
    <property type="project" value="UniProtKB-KW"/>
</dbReference>
<gene>
    <name evidence="2" type="ORF">HJO_09134</name>
</gene>
<keyword evidence="3" id="KW-1185">Reference proteome</keyword>
<dbReference type="InterPro" id="IPR029063">
    <property type="entry name" value="SAM-dependent_MTases_sf"/>
</dbReference>
<evidence type="ECO:0000259" key="1">
    <source>
        <dbReference type="Pfam" id="PF13649"/>
    </source>
</evidence>
<organism evidence="2 3">
    <name type="scientific">Hyphomonas johnsonii MHS-2</name>
    <dbReference type="NCBI Taxonomy" id="1280950"/>
    <lineage>
        <taxon>Bacteria</taxon>
        <taxon>Pseudomonadati</taxon>
        <taxon>Pseudomonadota</taxon>
        <taxon>Alphaproteobacteria</taxon>
        <taxon>Hyphomonadales</taxon>
        <taxon>Hyphomonadaceae</taxon>
        <taxon>Hyphomonas</taxon>
    </lineage>
</organism>
<dbReference type="Pfam" id="PF13649">
    <property type="entry name" value="Methyltransf_25"/>
    <property type="match status" value="1"/>
</dbReference>